<evidence type="ECO:0000313" key="2">
    <source>
        <dbReference type="Proteomes" id="UP000829196"/>
    </source>
</evidence>
<keyword evidence="2" id="KW-1185">Reference proteome</keyword>
<sequence length="133" mass="15137">MALGSWKRTYEPTLQWYHSPHHKFPLSKRVISSWTVAFFPDNASADPGWKRCQQTKDRELHHHVDDPLPETSLGFDGQCMTRPFGCTSSCSVVKEEFMVIHHKHILGELATGISRCSNVTLENNAYMDASLYG</sequence>
<protein>
    <submittedName>
        <fullName evidence="1">Uncharacterized protein</fullName>
    </submittedName>
</protein>
<gene>
    <name evidence="1" type="ORF">KFK09_008430</name>
</gene>
<evidence type="ECO:0000313" key="1">
    <source>
        <dbReference type="EMBL" id="KAI0515763.1"/>
    </source>
</evidence>
<dbReference type="AlphaFoldDB" id="A0A8T3BQV6"/>
<reference evidence="1" key="1">
    <citation type="journal article" date="2022" name="Front. Genet.">
        <title>Chromosome-Scale Assembly of the Dendrobium nobile Genome Provides Insights Into the Molecular Mechanism of the Biosynthesis of the Medicinal Active Ingredient of Dendrobium.</title>
        <authorList>
            <person name="Xu Q."/>
            <person name="Niu S.-C."/>
            <person name="Li K.-L."/>
            <person name="Zheng P.-J."/>
            <person name="Zhang X.-J."/>
            <person name="Jia Y."/>
            <person name="Liu Y."/>
            <person name="Niu Y.-X."/>
            <person name="Yu L.-H."/>
            <person name="Chen D.-F."/>
            <person name="Zhang G.-Q."/>
        </authorList>
    </citation>
    <scope>NUCLEOTIDE SEQUENCE</scope>
    <source>
        <tissue evidence="1">Leaf</tissue>
    </source>
</reference>
<dbReference type="EMBL" id="JAGYWB010000007">
    <property type="protein sequence ID" value="KAI0515763.1"/>
    <property type="molecule type" value="Genomic_DNA"/>
</dbReference>
<accession>A0A8T3BQV6</accession>
<comment type="caution">
    <text evidence="1">The sequence shown here is derived from an EMBL/GenBank/DDBJ whole genome shotgun (WGS) entry which is preliminary data.</text>
</comment>
<proteinExistence type="predicted"/>
<dbReference type="Proteomes" id="UP000829196">
    <property type="component" value="Unassembled WGS sequence"/>
</dbReference>
<organism evidence="1 2">
    <name type="scientific">Dendrobium nobile</name>
    <name type="common">Orchid</name>
    <dbReference type="NCBI Taxonomy" id="94219"/>
    <lineage>
        <taxon>Eukaryota</taxon>
        <taxon>Viridiplantae</taxon>
        <taxon>Streptophyta</taxon>
        <taxon>Embryophyta</taxon>
        <taxon>Tracheophyta</taxon>
        <taxon>Spermatophyta</taxon>
        <taxon>Magnoliopsida</taxon>
        <taxon>Liliopsida</taxon>
        <taxon>Asparagales</taxon>
        <taxon>Orchidaceae</taxon>
        <taxon>Epidendroideae</taxon>
        <taxon>Malaxideae</taxon>
        <taxon>Dendrobiinae</taxon>
        <taxon>Dendrobium</taxon>
    </lineage>
</organism>
<name>A0A8T3BQV6_DENNO</name>